<dbReference type="EC" id="2.7.8.7" evidence="8"/>
<evidence type="ECO:0000256" key="5">
    <source>
        <dbReference type="ARBA" id="ARBA00022842"/>
    </source>
</evidence>
<feature type="binding site" evidence="8">
    <location>
        <position position="8"/>
    </location>
    <ligand>
        <name>Mg(2+)</name>
        <dbReference type="ChEBI" id="CHEBI:18420"/>
    </ligand>
</feature>
<comment type="cofactor">
    <cofactor evidence="8">
        <name>Mg(2+)</name>
        <dbReference type="ChEBI" id="CHEBI:18420"/>
    </cofactor>
</comment>
<dbReference type="Gene3D" id="3.90.470.20">
    <property type="entry name" value="4'-phosphopantetheinyl transferase domain"/>
    <property type="match status" value="1"/>
</dbReference>
<evidence type="ECO:0000256" key="6">
    <source>
        <dbReference type="ARBA" id="ARBA00023098"/>
    </source>
</evidence>
<comment type="caution">
    <text evidence="10">The sequence shown here is derived from an EMBL/GenBank/DDBJ whole genome shotgun (WGS) entry which is preliminary data.</text>
</comment>
<keyword evidence="11" id="KW-1185">Reference proteome</keyword>
<evidence type="ECO:0000256" key="1">
    <source>
        <dbReference type="ARBA" id="ARBA00022516"/>
    </source>
</evidence>
<sequence length="124" mass="13844">MIFGIGTDIIEIDRVKSSLQKGEKFKRMVFHPEEIAICEQNPNTVSSYAGRFAAKEAMFKALGTGWSGNMKISDVVIKNDSKGKPFIELEGEVEKYARECEIEAIHLSISHSKSYATAMVILEK</sequence>
<evidence type="ECO:0000256" key="7">
    <source>
        <dbReference type="ARBA" id="ARBA00023160"/>
    </source>
</evidence>
<reference evidence="10 11" key="1">
    <citation type="submission" date="2022-11" db="EMBL/GenBank/DDBJ databases">
        <title>The characterization of three novel Bacteroidetes species and genomic analysis of their roles in tidal elemental geochemical cycles.</title>
        <authorList>
            <person name="Ma K."/>
        </authorList>
    </citation>
    <scope>NUCLEOTIDE SEQUENCE [LARGE SCALE GENOMIC DNA]</scope>
    <source>
        <strain evidence="10 11">M17</strain>
    </source>
</reference>
<dbReference type="InterPro" id="IPR037143">
    <property type="entry name" value="4-PPantetheinyl_Trfase_dom_sf"/>
</dbReference>
<comment type="similarity">
    <text evidence="8">Belongs to the P-Pant transferase superfamily. AcpS family.</text>
</comment>
<evidence type="ECO:0000259" key="9">
    <source>
        <dbReference type="Pfam" id="PF01648"/>
    </source>
</evidence>
<dbReference type="InterPro" id="IPR004568">
    <property type="entry name" value="Ppantetheine-prot_Trfase_dom"/>
</dbReference>
<keyword evidence="8" id="KW-0963">Cytoplasm</keyword>
<dbReference type="InterPro" id="IPR008278">
    <property type="entry name" value="4-PPantetheinyl_Trfase_dom"/>
</dbReference>
<dbReference type="NCBIfam" id="TIGR00556">
    <property type="entry name" value="pantethn_trn"/>
    <property type="match status" value="1"/>
</dbReference>
<evidence type="ECO:0000256" key="4">
    <source>
        <dbReference type="ARBA" id="ARBA00022832"/>
    </source>
</evidence>
<comment type="catalytic activity">
    <reaction evidence="8">
        <text>apo-[ACP] + CoA = holo-[ACP] + adenosine 3',5'-bisphosphate + H(+)</text>
        <dbReference type="Rhea" id="RHEA:12068"/>
        <dbReference type="Rhea" id="RHEA-COMP:9685"/>
        <dbReference type="Rhea" id="RHEA-COMP:9690"/>
        <dbReference type="ChEBI" id="CHEBI:15378"/>
        <dbReference type="ChEBI" id="CHEBI:29999"/>
        <dbReference type="ChEBI" id="CHEBI:57287"/>
        <dbReference type="ChEBI" id="CHEBI:58343"/>
        <dbReference type="ChEBI" id="CHEBI:64479"/>
        <dbReference type="EC" id="2.7.8.7"/>
    </reaction>
</comment>
<dbReference type="EMBL" id="JAPFQN010000009">
    <property type="protein sequence ID" value="MCX2745379.1"/>
    <property type="molecule type" value="Genomic_DNA"/>
</dbReference>
<dbReference type="Proteomes" id="UP001209885">
    <property type="component" value="Unassembled WGS sequence"/>
</dbReference>
<evidence type="ECO:0000256" key="3">
    <source>
        <dbReference type="ARBA" id="ARBA00022723"/>
    </source>
</evidence>
<keyword evidence="3 8" id="KW-0479">Metal-binding</keyword>
<keyword evidence="5 8" id="KW-0460">Magnesium</keyword>
<keyword evidence="1 8" id="KW-0444">Lipid biosynthesis</keyword>
<dbReference type="SUPFAM" id="SSF56214">
    <property type="entry name" value="4'-phosphopantetheinyl transferase"/>
    <property type="match status" value="1"/>
</dbReference>
<evidence type="ECO:0000313" key="10">
    <source>
        <dbReference type="EMBL" id="MCX2745379.1"/>
    </source>
</evidence>
<keyword evidence="2 8" id="KW-0808">Transferase</keyword>
<evidence type="ECO:0000256" key="2">
    <source>
        <dbReference type="ARBA" id="ARBA00022679"/>
    </source>
</evidence>
<dbReference type="GO" id="GO:0008897">
    <property type="term" value="F:holo-[acyl-carrier-protein] synthase activity"/>
    <property type="evidence" value="ECO:0007669"/>
    <property type="project" value="UniProtKB-EC"/>
</dbReference>
<name>A0ABT3RUC6_9BACT</name>
<accession>A0ABT3RUC6</accession>
<feature type="domain" description="4'-phosphopantetheinyl transferase" evidence="9">
    <location>
        <begin position="4"/>
        <end position="118"/>
    </location>
</feature>
<keyword evidence="7 8" id="KW-0275">Fatty acid biosynthesis</keyword>
<organism evidence="10 11">
    <name type="scientific">Mangrovivirga halotolerans</name>
    <dbReference type="NCBI Taxonomy" id="2993936"/>
    <lineage>
        <taxon>Bacteria</taxon>
        <taxon>Pseudomonadati</taxon>
        <taxon>Bacteroidota</taxon>
        <taxon>Cytophagia</taxon>
        <taxon>Cytophagales</taxon>
        <taxon>Mangrovivirgaceae</taxon>
        <taxon>Mangrovivirga</taxon>
    </lineage>
</organism>
<dbReference type="InterPro" id="IPR002582">
    <property type="entry name" value="ACPS"/>
</dbReference>
<feature type="binding site" evidence="8">
    <location>
        <position position="56"/>
    </location>
    <ligand>
        <name>Mg(2+)</name>
        <dbReference type="ChEBI" id="CHEBI:18420"/>
    </ligand>
</feature>
<dbReference type="NCBIfam" id="TIGR00516">
    <property type="entry name" value="acpS"/>
    <property type="match status" value="1"/>
</dbReference>
<evidence type="ECO:0000313" key="11">
    <source>
        <dbReference type="Proteomes" id="UP001209885"/>
    </source>
</evidence>
<dbReference type="RefSeq" id="WP_266057949.1">
    <property type="nucleotide sequence ID" value="NZ_JAPFQN010000009.1"/>
</dbReference>
<dbReference type="Pfam" id="PF01648">
    <property type="entry name" value="ACPS"/>
    <property type="match status" value="1"/>
</dbReference>
<keyword evidence="4 8" id="KW-0276">Fatty acid metabolism</keyword>
<proteinExistence type="inferred from homology"/>
<evidence type="ECO:0000256" key="8">
    <source>
        <dbReference type="HAMAP-Rule" id="MF_00101"/>
    </source>
</evidence>
<comment type="function">
    <text evidence="8">Transfers the 4'-phosphopantetheine moiety from coenzyme A to a Ser of acyl-carrier-protein.</text>
</comment>
<keyword evidence="6 8" id="KW-0443">Lipid metabolism</keyword>
<comment type="subcellular location">
    <subcellularLocation>
        <location evidence="8">Cytoplasm</location>
    </subcellularLocation>
</comment>
<gene>
    <name evidence="8 10" type="primary">acpS</name>
    <name evidence="10" type="ORF">OO013_15985</name>
</gene>
<dbReference type="HAMAP" id="MF_00101">
    <property type="entry name" value="AcpS"/>
    <property type="match status" value="1"/>
</dbReference>
<protein>
    <recommendedName>
        <fullName evidence="8">Holo-[acyl-carrier-protein] synthase</fullName>
        <shortName evidence="8">Holo-ACP synthase</shortName>
        <ecNumber evidence="8">2.7.8.7</ecNumber>
    </recommendedName>
    <alternativeName>
        <fullName evidence="8">4'-phosphopantetheinyl transferase AcpS</fullName>
    </alternativeName>
</protein>